<dbReference type="RefSeq" id="WP_034978805.1">
    <property type="nucleotide sequence ID" value="NZ_FOFI01000006.1"/>
</dbReference>
<dbReference type="FunFam" id="3.40.50.720:FF:000240">
    <property type="entry name" value="SDR family oxidoreductase"/>
    <property type="match status" value="1"/>
</dbReference>
<evidence type="ECO:0000256" key="1">
    <source>
        <dbReference type="ARBA" id="ARBA00006484"/>
    </source>
</evidence>
<evidence type="ECO:0000313" key="4">
    <source>
        <dbReference type="Proteomes" id="UP000028623"/>
    </source>
</evidence>
<evidence type="ECO:0000313" key="3">
    <source>
        <dbReference type="EMBL" id="KFC18338.1"/>
    </source>
</evidence>
<keyword evidence="2 3" id="KW-0560">Oxidoreductase</keyword>
<dbReference type="eggNOG" id="COG1028">
    <property type="taxonomic scope" value="Bacteria"/>
</dbReference>
<keyword evidence="4" id="KW-1185">Reference proteome</keyword>
<dbReference type="InterPro" id="IPR036291">
    <property type="entry name" value="NAD(P)-bd_dom_sf"/>
</dbReference>
<reference evidence="3 4" key="1">
    <citation type="submission" date="2014-07" db="EMBL/GenBank/DDBJ databases">
        <title>Epilithonimonas lactis LMG 22401 Genome.</title>
        <authorList>
            <person name="Pipes S.E."/>
            <person name="Stropko S.J."/>
        </authorList>
    </citation>
    <scope>NUCLEOTIDE SEQUENCE [LARGE SCALE GENOMIC DNA]</scope>
    <source>
        <strain evidence="3 4">LMG 24401</strain>
    </source>
</reference>
<dbReference type="SUPFAM" id="SSF51735">
    <property type="entry name" value="NAD(P)-binding Rossmann-fold domains"/>
    <property type="match status" value="1"/>
</dbReference>
<dbReference type="STRING" id="421072.SAMN04488097_3758"/>
<name>A0A085B793_9FLAO</name>
<comment type="similarity">
    <text evidence="1">Belongs to the short-chain dehydrogenases/reductases (SDR) family.</text>
</comment>
<dbReference type="Pfam" id="PF13561">
    <property type="entry name" value="adh_short_C2"/>
    <property type="match status" value="1"/>
</dbReference>
<dbReference type="PANTHER" id="PTHR43639">
    <property type="entry name" value="OXIDOREDUCTASE, SHORT-CHAIN DEHYDROGENASE/REDUCTASE FAMILY (AFU_ORTHOLOGUE AFUA_5G02870)"/>
    <property type="match status" value="1"/>
</dbReference>
<dbReference type="PANTHER" id="PTHR43639:SF1">
    <property type="entry name" value="SHORT-CHAIN DEHYDROGENASE_REDUCTASE FAMILY PROTEIN"/>
    <property type="match status" value="1"/>
</dbReference>
<proteinExistence type="inferred from homology"/>
<dbReference type="PRINTS" id="PR00080">
    <property type="entry name" value="SDRFAMILY"/>
</dbReference>
<gene>
    <name evidence="3" type="ORF">IO89_17725</name>
</gene>
<dbReference type="Proteomes" id="UP000028623">
    <property type="component" value="Unassembled WGS sequence"/>
</dbReference>
<dbReference type="Gene3D" id="3.40.50.720">
    <property type="entry name" value="NAD(P)-binding Rossmann-like Domain"/>
    <property type="match status" value="1"/>
</dbReference>
<dbReference type="EC" id="1.1.1.131" evidence="3"/>
<dbReference type="InterPro" id="IPR002347">
    <property type="entry name" value="SDR_fam"/>
</dbReference>
<dbReference type="GO" id="GO:0005975">
    <property type="term" value="P:carbohydrate metabolic process"/>
    <property type="evidence" value="ECO:0007669"/>
    <property type="project" value="UniProtKB-ARBA"/>
</dbReference>
<dbReference type="NCBIfam" id="NF006132">
    <property type="entry name" value="PRK08277.1"/>
    <property type="match status" value="1"/>
</dbReference>
<dbReference type="PROSITE" id="PS00061">
    <property type="entry name" value="ADH_SHORT"/>
    <property type="match status" value="1"/>
</dbReference>
<dbReference type="EMBL" id="JPLY01000007">
    <property type="protein sequence ID" value="KFC18338.1"/>
    <property type="molecule type" value="Genomic_DNA"/>
</dbReference>
<dbReference type="OrthoDB" id="9803333at2"/>
<protein>
    <submittedName>
        <fullName evidence="3">D-mannonate oxidoreductase</fullName>
        <ecNumber evidence="3">1.1.1.131</ecNumber>
    </submittedName>
</protein>
<sequence>MNVNFNDKVIVITGGAGILGAGFSKAFAKQGAKVVILGRDEAKAQNLASQIIAEGGTAIGLRADVTNLDSLKEARDFINEKFGKTDILINAAGGNHPDSVTSHEVFDIENAVDKDFFSLTGESIRFVMDLNFMGTLLPIQVFAKDMIGRKDCSIVNISSVAAFHPLTKIPAYSAAKAAIASFTQWLAVYFAKEQIRVNAIAPGFFLTEQNRFLLTKEDGSLTERGEKVMRNTPMGRFGKPEDLQSTLLWLCHSDAAFVTGITVPVDGGFTAYGVV</sequence>
<accession>A0A085B793</accession>
<dbReference type="GO" id="GO:0050090">
    <property type="term" value="F:mannuronate reductase activity"/>
    <property type="evidence" value="ECO:0007669"/>
    <property type="project" value="UniProtKB-EC"/>
</dbReference>
<dbReference type="PRINTS" id="PR00081">
    <property type="entry name" value="GDHRDH"/>
</dbReference>
<evidence type="ECO:0000256" key="2">
    <source>
        <dbReference type="ARBA" id="ARBA00023002"/>
    </source>
</evidence>
<organism evidence="3 4">
    <name type="scientific">Epilithonimonas lactis</name>
    <dbReference type="NCBI Taxonomy" id="421072"/>
    <lineage>
        <taxon>Bacteria</taxon>
        <taxon>Pseudomonadati</taxon>
        <taxon>Bacteroidota</taxon>
        <taxon>Flavobacteriia</taxon>
        <taxon>Flavobacteriales</taxon>
        <taxon>Weeksellaceae</taxon>
        <taxon>Chryseobacterium group</taxon>
        <taxon>Epilithonimonas</taxon>
    </lineage>
</organism>
<dbReference type="AlphaFoldDB" id="A0A085B793"/>
<comment type="caution">
    <text evidence="3">The sequence shown here is derived from an EMBL/GenBank/DDBJ whole genome shotgun (WGS) entry which is preliminary data.</text>
</comment>
<dbReference type="InterPro" id="IPR020904">
    <property type="entry name" value="Sc_DH/Rdtase_CS"/>
</dbReference>